<evidence type="ECO:0000256" key="3">
    <source>
        <dbReference type="ARBA" id="ARBA00022475"/>
    </source>
</evidence>
<evidence type="ECO:0000256" key="6">
    <source>
        <dbReference type="ARBA" id="ARBA00023136"/>
    </source>
</evidence>
<keyword evidence="2 7" id="KW-0813">Transport</keyword>
<feature type="transmembrane region" description="Helical" evidence="7">
    <location>
        <begin position="378"/>
        <end position="411"/>
    </location>
</feature>
<evidence type="ECO:0000256" key="4">
    <source>
        <dbReference type="ARBA" id="ARBA00022692"/>
    </source>
</evidence>
<dbReference type="EMBL" id="NAEP01000059">
    <property type="protein sequence ID" value="PDQ34256.1"/>
    <property type="molecule type" value="Genomic_DNA"/>
</dbReference>
<evidence type="ECO:0000313" key="10">
    <source>
        <dbReference type="Proteomes" id="UP000219994"/>
    </source>
</evidence>
<accession>A0A2A6FNT6</accession>
<feature type="transmembrane region" description="Helical" evidence="7">
    <location>
        <begin position="452"/>
        <end position="471"/>
    </location>
</feature>
<reference evidence="10" key="1">
    <citation type="submission" date="2017-03" db="EMBL/GenBank/DDBJ databases">
        <authorList>
            <person name="Lund M.B."/>
        </authorList>
    </citation>
    <scope>NUCLEOTIDE SEQUENCE [LARGE SCALE GENOMIC DNA]</scope>
</reference>
<evidence type="ECO:0000256" key="5">
    <source>
        <dbReference type="ARBA" id="ARBA00022989"/>
    </source>
</evidence>
<dbReference type="Gene3D" id="1.10.3720.10">
    <property type="entry name" value="MetI-like"/>
    <property type="match status" value="2"/>
</dbReference>
<keyword evidence="6 7" id="KW-0472">Membrane</keyword>
<feature type="transmembrane region" description="Helical" evidence="7">
    <location>
        <begin position="545"/>
        <end position="571"/>
    </location>
</feature>
<comment type="caution">
    <text evidence="9">The sequence shown here is derived from an EMBL/GenBank/DDBJ whole genome shotgun (WGS) entry which is preliminary data.</text>
</comment>
<protein>
    <submittedName>
        <fullName evidence="9">Phosphonate ABC transporter, permease protein PhnE</fullName>
    </submittedName>
</protein>
<feature type="domain" description="ABC transmembrane type-1" evidence="8">
    <location>
        <begin position="85"/>
        <end position="268"/>
    </location>
</feature>
<feature type="transmembrane region" description="Helical" evidence="7">
    <location>
        <begin position="331"/>
        <end position="351"/>
    </location>
</feature>
<dbReference type="AlphaFoldDB" id="A0A2A6FNT6"/>
<feature type="transmembrane region" description="Helical" evidence="7">
    <location>
        <begin position="29"/>
        <end position="47"/>
    </location>
</feature>
<dbReference type="PANTHER" id="PTHR30043">
    <property type="entry name" value="PHOSPHONATES TRANSPORT SYSTEM PERMEASE PROTEIN"/>
    <property type="match status" value="1"/>
</dbReference>
<feature type="transmembrane region" description="Helical" evidence="7">
    <location>
        <begin position="218"/>
        <end position="238"/>
    </location>
</feature>
<evidence type="ECO:0000256" key="2">
    <source>
        <dbReference type="ARBA" id="ARBA00022448"/>
    </source>
</evidence>
<feature type="transmembrane region" description="Helical" evidence="7">
    <location>
        <begin position="520"/>
        <end position="539"/>
    </location>
</feature>
<name>A0A2A6FNT6_9MICO</name>
<evidence type="ECO:0000256" key="7">
    <source>
        <dbReference type="RuleBase" id="RU363032"/>
    </source>
</evidence>
<dbReference type="InterPro" id="IPR035906">
    <property type="entry name" value="MetI-like_sf"/>
</dbReference>
<dbReference type="Proteomes" id="UP000219994">
    <property type="component" value="Unassembled WGS sequence"/>
</dbReference>
<dbReference type="InterPro" id="IPR005769">
    <property type="entry name" value="PhnE/PtxC"/>
</dbReference>
<feature type="transmembrane region" description="Helical" evidence="7">
    <location>
        <begin position="84"/>
        <end position="111"/>
    </location>
</feature>
<dbReference type="Pfam" id="PF00528">
    <property type="entry name" value="BPD_transp_1"/>
    <property type="match status" value="2"/>
</dbReference>
<comment type="similarity">
    <text evidence="7">Belongs to the binding-protein-dependent transport system permease family.</text>
</comment>
<proteinExistence type="inferred from homology"/>
<gene>
    <name evidence="9" type="ORF">B5766_12505</name>
</gene>
<evidence type="ECO:0000313" key="9">
    <source>
        <dbReference type="EMBL" id="PDQ34256.1"/>
    </source>
</evidence>
<evidence type="ECO:0000259" key="8">
    <source>
        <dbReference type="PROSITE" id="PS50928"/>
    </source>
</evidence>
<dbReference type="GO" id="GO:0015416">
    <property type="term" value="F:ABC-type phosphonate transporter activity"/>
    <property type="evidence" value="ECO:0007669"/>
    <property type="project" value="InterPro"/>
</dbReference>
<keyword evidence="4 7" id="KW-0812">Transmembrane</keyword>
<dbReference type="NCBIfam" id="TIGR01097">
    <property type="entry name" value="PhnE"/>
    <property type="match status" value="1"/>
</dbReference>
<comment type="subcellular location">
    <subcellularLocation>
        <location evidence="1 7">Cell membrane</location>
        <topology evidence="1 7">Multi-pass membrane protein</topology>
    </subcellularLocation>
</comment>
<feature type="transmembrane region" description="Helical" evidence="7">
    <location>
        <begin position="250"/>
        <end position="267"/>
    </location>
</feature>
<feature type="domain" description="ABC transmembrane type-1" evidence="8">
    <location>
        <begin position="385"/>
        <end position="568"/>
    </location>
</feature>
<feature type="transmembrane region" description="Helical" evidence="7">
    <location>
        <begin position="137"/>
        <end position="160"/>
    </location>
</feature>
<dbReference type="InterPro" id="IPR000515">
    <property type="entry name" value="MetI-like"/>
</dbReference>
<keyword evidence="5 7" id="KW-1133">Transmembrane helix</keyword>
<dbReference type="GO" id="GO:0005886">
    <property type="term" value="C:plasma membrane"/>
    <property type="evidence" value="ECO:0007669"/>
    <property type="project" value="UniProtKB-SubCell"/>
</dbReference>
<sequence length="576" mass="60390">MTGSPIPAVAGRSDTAAPAPRHPVALDRVAAGISLTALVVVAIVALGNSGISITSFFDSQDNAARFFHRVGALTFPDLPETVHLVGLTVGLVLTGTLLAAVLSVPVAYLAASNTTPGPGWRAVGRFISVMTRAVPDVVLAMVFALIFSLGTLPGICAIGIHSVGMISKLFADAIEQIDEGPRRAIRAVGGSTVQQFVSGILPQVLPSWVATVLHRNDINLRGSVVLGYVGVAGLGLAMSQSFQELAYGEGLGYAVIIFALCVVMEIVSSTVRSSMLGIVPTRRTMGDWVVRTVIRGRAAATTSTTTVPSRSAELATALRRPWTRERIRNTVWLWLAVVIAIGGVLVCDIQWGDILTVWAHIPETAAKFWPPSWGAYDAGIIFGAVGQTIAIALSATLLSLVLSLVIGSLAARNVAPSPVVRHTFRFVLLIIRGIPELILAILLIIISGLGPQAGIIALAFGGIGLLGKLIADSLEEVNPGPERALRATGASRWQVFSSATVPQGAPAMIGHSLYLLDTNLRAATILGIVGGGGVGYYLLNASQASVYQLVTSITLLTLVTVVVVEALAVWIRRVFR</sequence>
<organism evidence="9 10">
    <name type="scientific">Candidatus Lumbricidiphila eiseniae</name>
    <dbReference type="NCBI Taxonomy" id="1969409"/>
    <lineage>
        <taxon>Bacteria</taxon>
        <taxon>Bacillati</taxon>
        <taxon>Actinomycetota</taxon>
        <taxon>Actinomycetes</taxon>
        <taxon>Micrococcales</taxon>
        <taxon>Microbacteriaceae</taxon>
        <taxon>Candidatus Lumbricidiphila</taxon>
    </lineage>
</organism>
<feature type="transmembrane region" description="Helical" evidence="7">
    <location>
        <begin position="423"/>
        <end position="446"/>
    </location>
</feature>
<evidence type="ECO:0000256" key="1">
    <source>
        <dbReference type="ARBA" id="ARBA00004651"/>
    </source>
</evidence>
<dbReference type="PANTHER" id="PTHR30043:SF1">
    <property type="entry name" value="ABC TRANSPORT SYSTEM PERMEASE PROTEIN P69"/>
    <property type="match status" value="1"/>
</dbReference>
<keyword evidence="3" id="KW-1003">Cell membrane</keyword>
<dbReference type="SUPFAM" id="SSF161098">
    <property type="entry name" value="MetI-like"/>
    <property type="match status" value="2"/>
</dbReference>
<dbReference type="PROSITE" id="PS50928">
    <property type="entry name" value="ABC_TM1"/>
    <property type="match status" value="2"/>
</dbReference>